<dbReference type="GO" id="GO:0032259">
    <property type="term" value="P:methylation"/>
    <property type="evidence" value="ECO:0007669"/>
    <property type="project" value="UniProtKB-KW"/>
</dbReference>
<dbReference type="PIRSF" id="PIRSF005739">
    <property type="entry name" value="O-mtase"/>
    <property type="match status" value="1"/>
</dbReference>
<evidence type="ECO:0000256" key="4">
    <source>
        <dbReference type="PIRSR" id="PIRSR005739-1"/>
    </source>
</evidence>
<evidence type="ECO:0000256" key="1">
    <source>
        <dbReference type="ARBA" id="ARBA00022603"/>
    </source>
</evidence>
<keyword evidence="7" id="KW-1185">Reference proteome</keyword>
<evidence type="ECO:0000259" key="5">
    <source>
        <dbReference type="Pfam" id="PF00891"/>
    </source>
</evidence>
<evidence type="ECO:0000259" key="6">
    <source>
        <dbReference type="Pfam" id="PF08100"/>
    </source>
</evidence>
<reference evidence="7" key="1">
    <citation type="journal article" date="2020" name="Plant Biotechnol. J.">
        <title>The pomegranate (Punica granatum L.) draft genome dissects genetic divergence between soft- and hard-seeded cultivars.</title>
        <authorList>
            <person name="Luo X."/>
            <person name="Li H."/>
            <person name="Wu Z."/>
            <person name="Yao W."/>
            <person name="Zhao P."/>
            <person name="Cao D."/>
            <person name="Yu H."/>
            <person name="Li K."/>
            <person name="Poudel K."/>
            <person name="Zhao D."/>
            <person name="Zhang F."/>
            <person name="Xia X."/>
            <person name="Chen L."/>
            <person name="Wang Q."/>
            <person name="Jing D."/>
            <person name="Cao S."/>
        </authorList>
    </citation>
    <scope>NUCLEOTIDE SEQUENCE [LARGE SCALE GENOMIC DNA]</scope>
    <source>
        <strain evidence="7">cv. Tunisia</strain>
    </source>
</reference>
<dbReference type="GO" id="GO:0008171">
    <property type="term" value="F:O-methyltransferase activity"/>
    <property type="evidence" value="ECO:0007669"/>
    <property type="project" value="InterPro"/>
</dbReference>
<dbReference type="InterPro" id="IPR001077">
    <property type="entry name" value="COMT_C"/>
</dbReference>
<dbReference type="FunFam" id="1.10.10.10:FF:000357">
    <property type="entry name" value="Caffeic acid 3-O-methyltransferase"/>
    <property type="match status" value="1"/>
</dbReference>
<accession>A0A6P8DF90</accession>
<dbReference type="GO" id="GO:0046983">
    <property type="term" value="F:protein dimerization activity"/>
    <property type="evidence" value="ECO:0007669"/>
    <property type="project" value="InterPro"/>
</dbReference>
<dbReference type="PANTHER" id="PTHR11746">
    <property type="entry name" value="O-METHYLTRANSFERASE"/>
    <property type="match status" value="1"/>
</dbReference>
<keyword evidence="3" id="KW-0949">S-adenosyl-L-methionine</keyword>
<dbReference type="InterPro" id="IPR012967">
    <property type="entry name" value="COMT_dimerisation"/>
</dbReference>
<dbReference type="Pfam" id="PF00891">
    <property type="entry name" value="Methyltransf_2"/>
    <property type="match status" value="1"/>
</dbReference>
<feature type="active site" description="Proton acceptor" evidence="4">
    <location>
        <position position="270"/>
    </location>
</feature>
<dbReference type="GeneID" id="116204915"/>
<keyword evidence="1" id="KW-0489">Methyltransferase</keyword>
<dbReference type="Pfam" id="PF08100">
    <property type="entry name" value="Dimerisation"/>
    <property type="match status" value="1"/>
</dbReference>
<dbReference type="OrthoDB" id="1606438at2759"/>
<reference evidence="8" key="2">
    <citation type="submission" date="2025-08" db="UniProtKB">
        <authorList>
            <consortium name="RefSeq"/>
        </authorList>
    </citation>
    <scope>IDENTIFICATION</scope>
    <source>
        <tissue evidence="8">Leaf</tissue>
    </source>
</reference>
<name>A0A6P8DF90_PUNGR</name>
<dbReference type="InterPro" id="IPR036390">
    <property type="entry name" value="WH_DNA-bd_sf"/>
</dbReference>
<feature type="domain" description="O-methyltransferase dimerisation" evidence="6">
    <location>
        <begin position="30"/>
        <end position="118"/>
    </location>
</feature>
<dbReference type="Gene3D" id="3.40.50.150">
    <property type="entry name" value="Vaccinia Virus protein VP39"/>
    <property type="match status" value="1"/>
</dbReference>
<evidence type="ECO:0000313" key="7">
    <source>
        <dbReference type="Proteomes" id="UP000515151"/>
    </source>
</evidence>
<dbReference type="PROSITE" id="PS51683">
    <property type="entry name" value="SAM_OMT_II"/>
    <property type="match status" value="1"/>
</dbReference>
<gene>
    <name evidence="8" type="primary">LOC116204915</name>
</gene>
<organism evidence="7 8">
    <name type="scientific">Punica granatum</name>
    <name type="common">Pomegranate</name>
    <dbReference type="NCBI Taxonomy" id="22663"/>
    <lineage>
        <taxon>Eukaryota</taxon>
        <taxon>Viridiplantae</taxon>
        <taxon>Streptophyta</taxon>
        <taxon>Embryophyta</taxon>
        <taxon>Tracheophyta</taxon>
        <taxon>Spermatophyta</taxon>
        <taxon>Magnoliopsida</taxon>
        <taxon>eudicotyledons</taxon>
        <taxon>Gunneridae</taxon>
        <taxon>Pentapetalae</taxon>
        <taxon>rosids</taxon>
        <taxon>malvids</taxon>
        <taxon>Myrtales</taxon>
        <taxon>Lythraceae</taxon>
        <taxon>Punica</taxon>
    </lineage>
</organism>
<dbReference type="RefSeq" id="XP_031393144.1">
    <property type="nucleotide sequence ID" value="XM_031537284.1"/>
</dbReference>
<dbReference type="AlphaFoldDB" id="A0A6P8DF90"/>
<dbReference type="Gene3D" id="1.10.10.10">
    <property type="entry name" value="Winged helix-like DNA-binding domain superfamily/Winged helix DNA-binding domain"/>
    <property type="match status" value="1"/>
</dbReference>
<dbReference type="SUPFAM" id="SSF53335">
    <property type="entry name" value="S-adenosyl-L-methionine-dependent methyltransferases"/>
    <property type="match status" value="1"/>
</dbReference>
<dbReference type="InterPro" id="IPR016461">
    <property type="entry name" value="COMT-like"/>
</dbReference>
<feature type="domain" description="O-methyltransferase C-terminal" evidence="5">
    <location>
        <begin position="146"/>
        <end position="345"/>
    </location>
</feature>
<dbReference type="InterPro" id="IPR029063">
    <property type="entry name" value="SAM-dependent_MTases_sf"/>
</dbReference>
<dbReference type="Proteomes" id="UP000515151">
    <property type="component" value="Chromosome 4"/>
</dbReference>
<evidence type="ECO:0000313" key="8">
    <source>
        <dbReference type="RefSeq" id="XP_031393144.1"/>
    </source>
</evidence>
<sequence>MGSSSTENNHGSKHHQEQDDPCLTAMLMSSYHVFPVILYAAVDLDLFGIIAREGRGGFMSPSEVACHLPSRCPESAEILDRVLRLLASHSLLSYCTETDRDGKVVMKYGIAPAGKYYVRAADGDSAASLSLFAHHRAIVDVMLGMKEAILGGGNLFQKFHGMTIFQYMNDSILNKYFNDAMADLSFIQTKKVLEVYNGFEGLSVLVDVGGGKGATLHAIISKYPSIKGINFDLPQVIQHAPAYPGIEHVGGDMFEGVPKGDAIMIKGTCHNWSDESCLKFLRNCYNAIPENGKVIIIDFIMPDEPETTDEAKYVAMLDNAMFIQPGGKERTERQFEALCRGSGFSGFKVAAKAIKALGVIEFTK</sequence>
<dbReference type="InterPro" id="IPR036388">
    <property type="entry name" value="WH-like_DNA-bd_sf"/>
</dbReference>
<protein>
    <submittedName>
        <fullName evidence="8">Isoliquiritigenin 2'-O-methyltransferase-like</fullName>
    </submittedName>
</protein>
<evidence type="ECO:0000256" key="3">
    <source>
        <dbReference type="ARBA" id="ARBA00022691"/>
    </source>
</evidence>
<dbReference type="CDD" id="cd02440">
    <property type="entry name" value="AdoMet_MTases"/>
    <property type="match status" value="1"/>
</dbReference>
<dbReference type="SUPFAM" id="SSF46785">
    <property type="entry name" value="Winged helix' DNA-binding domain"/>
    <property type="match status" value="1"/>
</dbReference>
<keyword evidence="2" id="KW-0808">Transferase</keyword>
<proteinExistence type="predicted"/>
<evidence type="ECO:0000256" key="2">
    <source>
        <dbReference type="ARBA" id="ARBA00022679"/>
    </source>
</evidence>